<gene>
    <name evidence="7" type="ORF">PTI45_03139</name>
</gene>
<dbReference type="InterPro" id="IPR036390">
    <property type="entry name" value="WH_DNA-bd_sf"/>
</dbReference>
<evidence type="ECO:0000259" key="6">
    <source>
        <dbReference type="PROSITE" id="PS51063"/>
    </source>
</evidence>
<evidence type="ECO:0000256" key="1">
    <source>
        <dbReference type="ARBA" id="ARBA00023015"/>
    </source>
</evidence>
<dbReference type="AlphaFoldDB" id="A0A1E3L1H3"/>
<accession>A0A1E3L1H3</accession>
<keyword evidence="3" id="KW-0010">Activator</keyword>
<keyword evidence="4" id="KW-0804">Transcription</keyword>
<comment type="caution">
    <text evidence="7">The sequence shown here is derived from an EMBL/GenBank/DDBJ whole genome shotgun (WGS) entry which is preliminary data.</text>
</comment>
<dbReference type="PROSITE" id="PS51063">
    <property type="entry name" value="HTH_CRP_2"/>
    <property type="match status" value="1"/>
</dbReference>
<dbReference type="SUPFAM" id="SSF46785">
    <property type="entry name" value="Winged helix' DNA-binding domain"/>
    <property type="match status" value="1"/>
</dbReference>
<name>A0A1E3L1H3_9BACL</name>
<organism evidence="7 8">
    <name type="scientific">Paenibacillus nuruki</name>
    <dbReference type="NCBI Taxonomy" id="1886670"/>
    <lineage>
        <taxon>Bacteria</taxon>
        <taxon>Bacillati</taxon>
        <taxon>Bacillota</taxon>
        <taxon>Bacilli</taxon>
        <taxon>Bacillales</taxon>
        <taxon>Paenibacillaceae</taxon>
        <taxon>Paenibacillus</taxon>
    </lineage>
</organism>
<dbReference type="InterPro" id="IPR036388">
    <property type="entry name" value="WH-like_DNA-bd_sf"/>
</dbReference>
<feature type="domain" description="HTH crp-type" evidence="6">
    <location>
        <begin position="144"/>
        <end position="217"/>
    </location>
</feature>
<dbReference type="InterPro" id="IPR000595">
    <property type="entry name" value="cNMP-bd_dom"/>
</dbReference>
<dbReference type="PANTHER" id="PTHR24567:SF74">
    <property type="entry name" value="HTH-TYPE TRANSCRIPTIONAL REGULATOR ARCR"/>
    <property type="match status" value="1"/>
</dbReference>
<dbReference type="EMBL" id="MDER01000054">
    <property type="protein sequence ID" value="ODP27461.1"/>
    <property type="molecule type" value="Genomic_DNA"/>
</dbReference>
<dbReference type="Pfam" id="PF13545">
    <property type="entry name" value="HTH_Crp_2"/>
    <property type="match status" value="1"/>
</dbReference>
<dbReference type="InterPro" id="IPR012318">
    <property type="entry name" value="HTH_CRP"/>
</dbReference>
<dbReference type="PROSITE" id="PS50042">
    <property type="entry name" value="CNMP_BINDING_3"/>
    <property type="match status" value="1"/>
</dbReference>
<dbReference type="STRING" id="1886670.PTI45_03139"/>
<dbReference type="InterPro" id="IPR014710">
    <property type="entry name" value="RmlC-like_jellyroll"/>
</dbReference>
<dbReference type="PANTHER" id="PTHR24567">
    <property type="entry name" value="CRP FAMILY TRANSCRIPTIONAL REGULATORY PROTEIN"/>
    <property type="match status" value="1"/>
</dbReference>
<dbReference type="GO" id="GO:0003677">
    <property type="term" value="F:DNA binding"/>
    <property type="evidence" value="ECO:0007669"/>
    <property type="project" value="UniProtKB-KW"/>
</dbReference>
<dbReference type="GO" id="GO:0003700">
    <property type="term" value="F:DNA-binding transcription factor activity"/>
    <property type="evidence" value="ECO:0007669"/>
    <property type="project" value="TreeGrafter"/>
</dbReference>
<dbReference type="Gene3D" id="1.10.10.10">
    <property type="entry name" value="Winged helix-like DNA-binding domain superfamily/Winged helix DNA-binding domain"/>
    <property type="match status" value="1"/>
</dbReference>
<keyword evidence="1" id="KW-0805">Transcription regulation</keyword>
<proteinExistence type="predicted"/>
<dbReference type="InterPro" id="IPR050397">
    <property type="entry name" value="Env_Response_Regulators"/>
</dbReference>
<evidence type="ECO:0000313" key="7">
    <source>
        <dbReference type="EMBL" id="ODP27461.1"/>
    </source>
</evidence>
<evidence type="ECO:0000259" key="5">
    <source>
        <dbReference type="PROSITE" id="PS50042"/>
    </source>
</evidence>
<dbReference type="SUPFAM" id="SSF51206">
    <property type="entry name" value="cAMP-binding domain-like"/>
    <property type="match status" value="1"/>
</dbReference>
<reference evidence="7 8" key="1">
    <citation type="submission" date="2016-08" db="EMBL/GenBank/DDBJ databases">
        <title>Genome sequencing of Paenibacillus sp. TI45-13ar, isolated from Korean traditional nuruk.</title>
        <authorList>
            <person name="Kim S.-J."/>
        </authorList>
    </citation>
    <scope>NUCLEOTIDE SEQUENCE [LARGE SCALE GENOMIC DNA]</scope>
    <source>
        <strain evidence="7 8">TI45-13ar</strain>
    </source>
</reference>
<dbReference type="Proteomes" id="UP000094578">
    <property type="component" value="Unassembled WGS sequence"/>
</dbReference>
<dbReference type="CDD" id="cd00038">
    <property type="entry name" value="CAP_ED"/>
    <property type="match status" value="1"/>
</dbReference>
<dbReference type="InterPro" id="IPR018490">
    <property type="entry name" value="cNMP-bd_dom_sf"/>
</dbReference>
<dbReference type="GO" id="GO:0005829">
    <property type="term" value="C:cytosol"/>
    <property type="evidence" value="ECO:0007669"/>
    <property type="project" value="TreeGrafter"/>
</dbReference>
<feature type="domain" description="Cyclic nucleotide-binding" evidence="5">
    <location>
        <begin position="10"/>
        <end position="130"/>
    </location>
</feature>
<dbReference type="Pfam" id="PF00027">
    <property type="entry name" value="cNMP_binding"/>
    <property type="match status" value="1"/>
</dbReference>
<evidence type="ECO:0000256" key="2">
    <source>
        <dbReference type="ARBA" id="ARBA00023125"/>
    </source>
</evidence>
<keyword evidence="8" id="KW-1185">Reference proteome</keyword>
<dbReference type="SMART" id="SM00100">
    <property type="entry name" value="cNMP"/>
    <property type="match status" value="1"/>
</dbReference>
<evidence type="ECO:0000256" key="3">
    <source>
        <dbReference type="ARBA" id="ARBA00023159"/>
    </source>
</evidence>
<evidence type="ECO:0000313" key="8">
    <source>
        <dbReference type="Proteomes" id="UP000094578"/>
    </source>
</evidence>
<sequence>MYQHVLQTTFFEGINIQDEDFILSRFQKRSLSKNQVLFYQDDIADEMYIIKSGALQIYRQDEDRIIVLGHQFPGQTIGELEAIHHDKKRLASVSALQNTTLWMIKIKALDEIIELYPSILRKMFYVVSDRLAQADRKIEYLAFLDVRIRIANLLLDLYANFGKQVEEGALINWKVTHQHLGNMVGIGRESATKALNDFQKDGTIILKNRQIIILDFKPLYEIAGGTGSTDDRRWHSQYTYRTPEEF</sequence>
<dbReference type="Gene3D" id="2.60.120.10">
    <property type="entry name" value="Jelly Rolls"/>
    <property type="match status" value="1"/>
</dbReference>
<keyword evidence="2" id="KW-0238">DNA-binding</keyword>
<evidence type="ECO:0000256" key="4">
    <source>
        <dbReference type="ARBA" id="ARBA00023163"/>
    </source>
</evidence>
<dbReference type="SMART" id="SM00419">
    <property type="entry name" value="HTH_CRP"/>
    <property type="match status" value="1"/>
</dbReference>
<protein>
    <submittedName>
        <fullName evidence="7">Putative HTH-type transcriptional regulator ycf28</fullName>
    </submittedName>
</protein>
<dbReference type="RefSeq" id="WP_069328536.1">
    <property type="nucleotide sequence ID" value="NZ_MDER01000054.1"/>
</dbReference>